<protein>
    <submittedName>
        <fullName evidence="3">Aldo/keto reductase</fullName>
    </submittedName>
</protein>
<dbReference type="PANTHER" id="PTHR43364">
    <property type="entry name" value="NADH-SPECIFIC METHYLGLYOXAL REDUCTASE-RELATED"/>
    <property type="match status" value="1"/>
</dbReference>
<dbReference type="Proteomes" id="UP000250043">
    <property type="component" value="Unassembled WGS sequence"/>
</dbReference>
<keyword evidence="4" id="KW-1185">Reference proteome</keyword>
<dbReference type="OrthoDB" id="1720422at2759"/>
<evidence type="ECO:0000313" key="3">
    <source>
        <dbReference type="EMBL" id="OCH84385.1"/>
    </source>
</evidence>
<keyword evidence="1" id="KW-0521">NADP</keyword>
<sequence length="83" mass="9396">MRTVIHPDLRDCVNQSGLSRGAIFNAVDASLKHFETPYIDLLQIRRFDPNTPPEEMMKALHNLVQSGKVRYIGASSISMRLRA</sequence>
<evidence type="ECO:0000313" key="4">
    <source>
        <dbReference type="Proteomes" id="UP000250043"/>
    </source>
</evidence>
<dbReference type="InterPro" id="IPR036812">
    <property type="entry name" value="NAD(P)_OxRdtase_dom_sf"/>
</dbReference>
<dbReference type="PANTHER" id="PTHR43364:SF9">
    <property type="entry name" value="OXIDOREDUCTASE"/>
    <property type="match status" value="1"/>
</dbReference>
<dbReference type="Gene3D" id="3.20.20.100">
    <property type="entry name" value="NADP-dependent oxidoreductase domain"/>
    <property type="match status" value="1"/>
</dbReference>
<reference evidence="3 4" key="1">
    <citation type="submission" date="2016-07" db="EMBL/GenBank/DDBJ databases">
        <title>Draft genome of the white-rot fungus Obba rivulosa 3A-2.</title>
        <authorList>
            <consortium name="DOE Joint Genome Institute"/>
            <person name="Miettinen O."/>
            <person name="Riley R."/>
            <person name="Acob R."/>
            <person name="Barry K."/>
            <person name="Cullen D."/>
            <person name="De Vries R."/>
            <person name="Hainaut M."/>
            <person name="Hatakka A."/>
            <person name="Henrissat B."/>
            <person name="Hilden K."/>
            <person name="Kuo R."/>
            <person name="Labutti K."/>
            <person name="Lipzen A."/>
            <person name="Makela M.R."/>
            <person name="Sandor L."/>
            <person name="Spatafora J.W."/>
            <person name="Grigoriev I.V."/>
            <person name="Hibbett D.S."/>
        </authorList>
    </citation>
    <scope>NUCLEOTIDE SEQUENCE [LARGE SCALE GENOMIC DNA]</scope>
    <source>
        <strain evidence="3 4">3A-2</strain>
    </source>
</reference>
<dbReference type="AlphaFoldDB" id="A0A8E2DE29"/>
<organism evidence="3 4">
    <name type="scientific">Obba rivulosa</name>
    <dbReference type="NCBI Taxonomy" id="1052685"/>
    <lineage>
        <taxon>Eukaryota</taxon>
        <taxon>Fungi</taxon>
        <taxon>Dikarya</taxon>
        <taxon>Basidiomycota</taxon>
        <taxon>Agaricomycotina</taxon>
        <taxon>Agaricomycetes</taxon>
        <taxon>Polyporales</taxon>
        <taxon>Gelatoporiaceae</taxon>
        <taxon>Obba</taxon>
    </lineage>
</organism>
<gene>
    <name evidence="3" type="ORF">OBBRIDRAFT_799132</name>
</gene>
<dbReference type="InterPro" id="IPR050523">
    <property type="entry name" value="AKR_Detox_Biosynth"/>
</dbReference>
<evidence type="ECO:0000256" key="1">
    <source>
        <dbReference type="ARBA" id="ARBA00022857"/>
    </source>
</evidence>
<dbReference type="EMBL" id="KV722680">
    <property type="protein sequence ID" value="OCH84385.1"/>
    <property type="molecule type" value="Genomic_DNA"/>
</dbReference>
<feature type="domain" description="NADP-dependent oxidoreductase" evidence="2">
    <location>
        <begin position="13"/>
        <end position="79"/>
    </location>
</feature>
<dbReference type="Pfam" id="PF00248">
    <property type="entry name" value="Aldo_ket_red"/>
    <property type="match status" value="1"/>
</dbReference>
<dbReference type="InterPro" id="IPR023210">
    <property type="entry name" value="NADP_OxRdtase_dom"/>
</dbReference>
<evidence type="ECO:0000259" key="2">
    <source>
        <dbReference type="Pfam" id="PF00248"/>
    </source>
</evidence>
<name>A0A8E2DE29_9APHY</name>
<accession>A0A8E2DE29</accession>
<dbReference type="SUPFAM" id="SSF51430">
    <property type="entry name" value="NAD(P)-linked oxidoreductase"/>
    <property type="match status" value="1"/>
</dbReference>
<proteinExistence type="predicted"/>